<keyword evidence="1" id="KW-0732">Signal</keyword>
<proteinExistence type="predicted"/>
<dbReference type="EMBL" id="JAJLJH010000004">
    <property type="protein sequence ID" value="MCK9687201.1"/>
    <property type="molecule type" value="Genomic_DNA"/>
</dbReference>
<sequence>MSRSRPPRLLESLAAAALAAAACFLASGALAAQAEGAGPSGTAATTAAAKVEPGGPAWADLSPAHRKVLAPLANDWNGLDARSKERWIDVAGRYPKMKPDEQQRANQRMGEWAHMTVAQRTQARMNFQEASSLSKEEREARWKAYQALPEEKKQELAAKRVASRASAASSASVVAAHHHAAAPLDTVQPKNNVIGAPVRTAAGSAPAATGRPVGVTTTLLTRHATPPAHQHDGAPKIAVGPNAVDRTTLLPKHTKVAAAGSAASAPVAVHR</sequence>
<organism evidence="2 3">
    <name type="scientific">Scleromatobacter humisilvae</name>
    <dbReference type="NCBI Taxonomy" id="2897159"/>
    <lineage>
        <taxon>Bacteria</taxon>
        <taxon>Pseudomonadati</taxon>
        <taxon>Pseudomonadota</taxon>
        <taxon>Betaproteobacteria</taxon>
        <taxon>Burkholderiales</taxon>
        <taxon>Sphaerotilaceae</taxon>
        <taxon>Scleromatobacter</taxon>
    </lineage>
</organism>
<dbReference type="RefSeq" id="WP_275683243.1">
    <property type="nucleotide sequence ID" value="NZ_JAJLJH010000004.1"/>
</dbReference>
<feature type="signal peptide" evidence="1">
    <location>
        <begin position="1"/>
        <end position="31"/>
    </location>
</feature>
<reference evidence="2" key="1">
    <citation type="submission" date="2021-11" db="EMBL/GenBank/DDBJ databases">
        <title>BS-T2-15 a new species belonging to the Comamonadaceae family isolated from the soil of a French oak forest.</title>
        <authorList>
            <person name="Mieszkin S."/>
            <person name="Alain K."/>
        </authorList>
    </citation>
    <scope>NUCLEOTIDE SEQUENCE</scope>
    <source>
        <strain evidence="2">BS-T2-15</strain>
    </source>
</reference>
<feature type="chain" id="PRO_5040896353" evidence="1">
    <location>
        <begin position="32"/>
        <end position="271"/>
    </location>
</feature>
<evidence type="ECO:0000313" key="3">
    <source>
        <dbReference type="Proteomes" id="UP001139353"/>
    </source>
</evidence>
<keyword evidence="3" id="KW-1185">Reference proteome</keyword>
<dbReference type="Pfam" id="PF11304">
    <property type="entry name" value="DUF3106"/>
    <property type="match status" value="1"/>
</dbReference>
<evidence type="ECO:0000313" key="2">
    <source>
        <dbReference type="EMBL" id="MCK9687201.1"/>
    </source>
</evidence>
<name>A0A9X1YRE4_9BURK</name>
<dbReference type="Proteomes" id="UP001139353">
    <property type="component" value="Unassembled WGS sequence"/>
</dbReference>
<comment type="caution">
    <text evidence="2">The sequence shown here is derived from an EMBL/GenBank/DDBJ whole genome shotgun (WGS) entry which is preliminary data.</text>
</comment>
<dbReference type="InterPro" id="IPR021455">
    <property type="entry name" value="DUF3106"/>
</dbReference>
<dbReference type="PROSITE" id="PS51257">
    <property type="entry name" value="PROKAR_LIPOPROTEIN"/>
    <property type="match status" value="1"/>
</dbReference>
<protein>
    <submittedName>
        <fullName evidence="2">DUF3106 domain-containing protein</fullName>
    </submittedName>
</protein>
<gene>
    <name evidence="2" type="ORF">LPC04_15955</name>
</gene>
<dbReference type="AlphaFoldDB" id="A0A9X1YRE4"/>
<accession>A0A9X1YRE4</accession>
<evidence type="ECO:0000256" key="1">
    <source>
        <dbReference type="SAM" id="SignalP"/>
    </source>
</evidence>